<dbReference type="Proteomes" id="UP000625316">
    <property type="component" value="Unassembled WGS sequence"/>
</dbReference>
<dbReference type="RefSeq" id="WP_264325063.1">
    <property type="nucleotide sequence ID" value="NZ_JADEXQ010000032.1"/>
</dbReference>
<proteinExistence type="predicted"/>
<name>A0A928VQG0_9CYAN</name>
<keyword evidence="3" id="KW-1185">Reference proteome</keyword>
<keyword evidence="1" id="KW-0175">Coiled coil</keyword>
<evidence type="ECO:0000313" key="2">
    <source>
        <dbReference type="EMBL" id="MBE9030239.1"/>
    </source>
</evidence>
<protein>
    <submittedName>
        <fullName evidence="2">Uncharacterized protein</fullName>
    </submittedName>
</protein>
<dbReference type="EMBL" id="JADEXQ010000032">
    <property type="protein sequence ID" value="MBE9030239.1"/>
    <property type="molecule type" value="Genomic_DNA"/>
</dbReference>
<dbReference type="SUPFAM" id="SSF57997">
    <property type="entry name" value="Tropomyosin"/>
    <property type="match status" value="1"/>
</dbReference>
<evidence type="ECO:0000313" key="3">
    <source>
        <dbReference type="Proteomes" id="UP000625316"/>
    </source>
</evidence>
<accession>A0A928VQG0</accession>
<comment type="caution">
    <text evidence="2">The sequence shown here is derived from an EMBL/GenBank/DDBJ whole genome shotgun (WGS) entry which is preliminary data.</text>
</comment>
<gene>
    <name evidence="2" type="ORF">IQ266_10905</name>
</gene>
<dbReference type="AlphaFoldDB" id="A0A928VQG0"/>
<evidence type="ECO:0000256" key="1">
    <source>
        <dbReference type="SAM" id="Coils"/>
    </source>
</evidence>
<feature type="coiled-coil region" evidence="1">
    <location>
        <begin position="212"/>
        <end position="274"/>
    </location>
</feature>
<organism evidence="2 3">
    <name type="scientific">Romeriopsis navalis LEGE 11480</name>
    <dbReference type="NCBI Taxonomy" id="2777977"/>
    <lineage>
        <taxon>Bacteria</taxon>
        <taxon>Bacillati</taxon>
        <taxon>Cyanobacteriota</taxon>
        <taxon>Cyanophyceae</taxon>
        <taxon>Leptolyngbyales</taxon>
        <taxon>Leptolyngbyaceae</taxon>
        <taxon>Romeriopsis</taxon>
        <taxon>Romeriopsis navalis</taxon>
    </lineage>
</organism>
<sequence length="345" mass="40170">MNQIFRFRQFLIVGFFAILLIWANQELLEDWLNVTPRPPSPSIARLATATTMTRSAQRLFYRQSPSIESQATFLSRCKVPDKAIMLGCYVRRGNVGKIVIQNVTDQRLKGTMEVTAAHELLHAAYEKLRQSERRDLGRRLSKAAARVKDPRLAKVLKDYRTKDRALYYNELHSHLGTELVDLGDAKLEKYYQRYFTDRQGIVRFAKKSGAVLKKLDREAEVLKPEIEQLEATLTQLEQQIKQAEATLKDSHQQLNRLESNLRRTKDSAEDALRTRSPQALQLATEFEQRKSEFNRYVNQHNERAQIQKDRVADFNTKVREYKQKINKYNSVARESRNILDSLTAR</sequence>
<reference evidence="2" key="1">
    <citation type="submission" date="2020-10" db="EMBL/GenBank/DDBJ databases">
        <authorList>
            <person name="Castelo-Branco R."/>
            <person name="Eusebio N."/>
            <person name="Adriana R."/>
            <person name="Vieira A."/>
            <person name="Brugerolle De Fraissinette N."/>
            <person name="Rezende De Castro R."/>
            <person name="Schneider M.P."/>
            <person name="Vasconcelos V."/>
            <person name="Leao P.N."/>
        </authorList>
    </citation>
    <scope>NUCLEOTIDE SEQUENCE</scope>
    <source>
        <strain evidence="2">LEGE 11480</strain>
    </source>
</reference>
<dbReference type="Gene3D" id="1.10.287.1490">
    <property type="match status" value="1"/>
</dbReference>